<feature type="transmembrane region" description="Helical" evidence="1">
    <location>
        <begin position="502"/>
        <end position="522"/>
    </location>
</feature>
<evidence type="ECO:0000313" key="3">
    <source>
        <dbReference type="Proteomes" id="UP000034710"/>
    </source>
</evidence>
<feature type="transmembrane region" description="Helical" evidence="1">
    <location>
        <begin position="183"/>
        <end position="208"/>
    </location>
</feature>
<dbReference type="Proteomes" id="UP000034710">
    <property type="component" value="Unassembled WGS sequence"/>
</dbReference>
<protein>
    <submittedName>
        <fullName evidence="2">YYY membrane protein</fullName>
    </submittedName>
</protein>
<feature type="transmembrane region" description="Helical" evidence="1">
    <location>
        <begin position="12"/>
        <end position="31"/>
    </location>
</feature>
<dbReference type="PANTHER" id="PTHR10790:SF51">
    <property type="entry name" value="TETRATRICOPEPTIDE REPEAT PROTEIN"/>
    <property type="match status" value="1"/>
</dbReference>
<feature type="transmembrane region" description="Helical" evidence="1">
    <location>
        <begin position="369"/>
        <end position="386"/>
    </location>
</feature>
<evidence type="ECO:0000256" key="1">
    <source>
        <dbReference type="SAM" id="Phobius"/>
    </source>
</evidence>
<feature type="transmembrane region" description="Helical" evidence="1">
    <location>
        <begin position="437"/>
        <end position="458"/>
    </location>
</feature>
<gene>
    <name evidence="2" type="ORF">UT06_C0006G0002</name>
</gene>
<name>A0A0G0KZU2_9BACT</name>
<feature type="transmembrane region" description="Helical" evidence="1">
    <location>
        <begin position="43"/>
        <end position="62"/>
    </location>
</feature>
<dbReference type="AlphaFoldDB" id="A0A0G0KZU2"/>
<organism evidence="2 3">
    <name type="scientific">Candidatus Woesebacteria bacterium GW2011_GWA1_38_8</name>
    <dbReference type="NCBI Taxonomy" id="1618547"/>
    <lineage>
        <taxon>Bacteria</taxon>
        <taxon>Candidatus Woeseibacteriota</taxon>
    </lineage>
</organism>
<sequence length="680" mass="78221">MFINDFLYIIKWWSMFFAVGVIFLPLTWLIFKRFFGLGYALGKTLGVIILSYITFLLSIFSVAKFSLANLYLYILVSLGINLYILYKNKNEVIKDLKNNIPEIFIQELLFTSGLLLWSYVRAHQPEIRGLEKFMDYGFVTSALRSEILPPTDMWAAGNTINYYWFGHFVTAVLTKLSNIPSEITYNLMLATIMGLTLSSAFSISATLFKHISKNGIKKHFFIAGIISAIILTFAGNFHTPFYVLKNGSENYWYPDATRFIGYNPETEDKTIHEFPMYSFVVADLHGHLLNLPFVLLFVASSFVIVSQRKRGSFDNLNLILPGSLLGIMFMTSTWDFGNYTLALGYILLFSELQKNNFRLLKTAWDVGKTIIYILALGIIVALPFILKFESIAEGIRFVHTRTPIWQIAILWGFPALLTAIFIYTAKKLGKKNSTSDIFILSLLAASWTLIILPEIIFLKDIYIASHYRANTMFKLTYQAFVMSYLAGGYIIVRHITLQKDFYVKRFLSLFWVIVLFSILSYARISTNSYYGKLQNYVGLDGAKWMQTQYLDEYNIINWLKENAEKGDVLLEAPGDSYTDYNVISSYTGIPTISGWYVHEWLWRGTPDFPQERVNDITNIYEGSDVILTKSLLDKYKVKFIIVGNFERERFKMLNELKFSQLASPVFQTGMTTVYKVNNEV</sequence>
<dbReference type="InterPro" id="IPR018746">
    <property type="entry name" value="DUF2298"/>
</dbReference>
<feature type="transmembrane region" description="Helical" evidence="1">
    <location>
        <begin position="68"/>
        <end position="86"/>
    </location>
</feature>
<feature type="transmembrane region" description="Helical" evidence="1">
    <location>
        <begin position="220"/>
        <end position="243"/>
    </location>
</feature>
<keyword evidence="1" id="KW-0472">Membrane</keyword>
<proteinExistence type="predicted"/>
<evidence type="ECO:0000313" key="2">
    <source>
        <dbReference type="EMBL" id="KKQ84267.1"/>
    </source>
</evidence>
<feature type="transmembrane region" description="Helical" evidence="1">
    <location>
        <begin position="407"/>
        <end position="425"/>
    </location>
</feature>
<accession>A0A0G0KZU2</accession>
<dbReference type="EMBL" id="LBVJ01000006">
    <property type="protein sequence ID" value="KKQ84267.1"/>
    <property type="molecule type" value="Genomic_DNA"/>
</dbReference>
<dbReference type="PANTHER" id="PTHR10790">
    <property type="entry name" value="TPR-DOMAIN CONTAINING PROTEIN"/>
    <property type="match status" value="1"/>
</dbReference>
<comment type="caution">
    <text evidence="2">The sequence shown here is derived from an EMBL/GenBank/DDBJ whole genome shotgun (WGS) entry which is preliminary data.</text>
</comment>
<keyword evidence="1" id="KW-0812">Transmembrane</keyword>
<feature type="transmembrane region" description="Helical" evidence="1">
    <location>
        <begin position="284"/>
        <end position="306"/>
    </location>
</feature>
<dbReference type="Pfam" id="PF10060">
    <property type="entry name" value="DUF2298"/>
    <property type="match status" value="1"/>
</dbReference>
<reference evidence="2 3" key="1">
    <citation type="journal article" date="2015" name="Nature">
        <title>rRNA introns, odd ribosomes, and small enigmatic genomes across a large radiation of phyla.</title>
        <authorList>
            <person name="Brown C.T."/>
            <person name="Hug L.A."/>
            <person name="Thomas B.C."/>
            <person name="Sharon I."/>
            <person name="Castelle C.J."/>
            <person name="Singh A."/>
            <person name="Wilkins M.J."/>
            <person name="Williams K.H."/>
            <person name="Banfield J.F."/>
        </authorList>
    </citation>
    <scope>NUCLEOTIDE SEQUENCE [LARGE SCALE GENOMIC DNA]</scope>
</reference>
<feature type="transmembrane region" description="Helical" evidence="1">
    <location>
        <begin position="318"/>
        <end position="349"/>
    </location>
</feature>
<feature type="transmembrane region" description="Helical" evidence="1">
    <location>
        <begin position="479"/>
        <end position="496"/>
    </location>
</feature>
<keyword evidence="1" id="KW-1133">Transmembrane helix</keyword>